<gene>
    <name evidence="1" type="ORF">Acr_04g0006840</name>
</gene>
<name>A0A7J0EIC4_9ERIC</name>
<evidence type="ECO:0000313" key="2">
    <source>
        <dbReference type="Proteomes" id="UP000585474"/>
    </source>
</evidence>
<proteinExistence type="predicted"/>
<sequence length="136" mass="15233">MPLYRQFVARLVPFVVQVCHIKQCLNPYPLLLGQLVCSSQAESPTPSLGTPRVSLLQSGPAAVSSSQSLQTPHDDVEVWKIWAGCFKWWGLQSRSVRNVLEMVAKLQIQITKGNRLGCYPFFCDIADLESEEQVQV</sequence>
<organism evidence="1 2">
    <name type="scientific">Actinidia rufa</name>
    <dbReference type="NCBI Taxonomy" id="165716"/>
    <lineage>
        <taxon>Eukaryota</taxon>
        <taxon>Viridiplantae</taxon>
        <taxon>Streptophyta</taxon>
        <taxon>Embryophyta</taxon>
        <taxon>Tracheophyta</taxon>
        <taxon>Spermatophyta</taxon>
        <taxon>Magnoliopsida</taxon>
        <taxon>eudicotyledons</taxon>
        <taxon>Gunneridae</taxon>
        <taxon>Pentapetalae</taxon>
        <taxon>asterids</taxon>
        <taxon>Ericales</taxon>
        <taxon>Actinidiaceae</taxon>
        <taxon>Actinidia</taxon>
    </lineage>
</organism>
<keyword evidence="2" id="KW-1185">Reference proteome</keyword>
<dbReference type="Proteomes" id="UP000585474">
    <property type="component" value="Unassembled WGS sequence"/>
</dbReference>
<dbReference type="EMBL" id="BJWL01000004">
    <property type="protein sequence ID" value="GFY85946.1"/>
    <property type="molecule type" value="Genomic_DNA"/>
</dbReference>
<accession>A0A7J0EIC4</accession>
<protein>
    <submittedName>
        <fullName evidence="1">Uncharacterized protein</fullName>
    </submittedName>
</protein>
<evidence type="ECO:0000313" key="1">
    <source>
        <dbReference type="EMBL" id="GFY85946.1"/>
    </source>
</evidence>
<comment type="caution">
    <text evidence="1">The sequence shown here is derived from an EMBL/GenBank/DDBJ whole genome shotgun (WGS) entry which is preliminary data.</text>
</comment>
<dbReference type="AlphaFoldDB" id="A0A7J0EIC4"/>
<reference evidence="1 2" key="1">
    <citation type="submission" date="2019-07" db="EMBL/GenBank/DDBJ databases">
        <title>De Novo Assembly of kiwifruit Actinidia rufa.</title>
        <authorList>
            <person name="Sugita-Konishi S."/>
            <person name="Sato K."/>
            <person name="Mori E."/>
            <person name="Abe Y."/>
            <person name="Kisaki G."/>
            <person name="Hamano K."/>
            <person name="Suezawa K."/>
            <person name="Otani M."/>
            <person name="Fukuda T."/>
            <person name="Manabe T."/>
            <person name="Gomi K."/>
            <person name="Tabuchi M."/>
            <person name="Akimitsu K."/>
            <person name="Kataoka I."/>
        </authorList>
    </citation>
    <scope>NUCLEOTIDE SEQUENCE [LARGE SCALE GENOMIC DNA]</scope>
    <source>
        <strain evidence="2">cv. Fuchu</strain>
    </source>
</reference>